<comment type="pathway">
    <text evidence="5">Cofactor metabolism; pyridoxal 5'-phosphate salvage; pyridoxal 5'-phosphate from pyridoxamine 5'-phosphate: step 1/1.</text>
</comment>
<comment type="cofactor">
    <cofactor evidence="5">
        <name>FMN</name>
        <dbReference type="ChEBI" id="CHEBI:58210"/>
    </cofactor>
    <text evidence="5">Binds 1 FMN per subunit.</text>
</comment>
<dbReference type="Pfam" id="PF01243">
    <property type="entry name" value="PNPOx_N"/>
    <property type="match status" value="1"/>
</dbReference>
<dbReference type="InterPro" id="IPR011576">
    <property type="entry name" value="Pyridox_Oxase_N"/>
</dbReference>
<comment type="similarity">
    <text evidence="1 5">Belongs to the pyridoxamine 5'-phosphate oxidase family.</text>
</comment>
<evidence type="ECO:0000256" key="1">
    <source>
        <dbReference type="ARBA" id="ARBA00007301"/>
    </source>
</evidence>
<feature type="domain" description="Pyridoxine 5'-phosphate oxidase dimerisation C-terminal" evidence="7">
    <location>
        <begin position="157"/>
        <end position="198"/>
    </location>
</feature>
<dbReference type="InterPro" id="IPR019576">
    <property type="entry name" value="Pyridoxamine_oxidase_dimer_C"/>
</dbReference>
<feature type="domain" description="Pyridoxamine 5'-phosphate oxidase N-terminal" evidence="6">
    <location>
        <begin position="25"/>
        <end position="144"/>
    </location>
</feature>
<comment type="catalytic activity">
    <reaction evidence="5">
        <text>pyridoxamine 5'-phosphate + O2 + H2O = pyridoxal 5'-phosphate + H2O2 + NH4(+)</text>
        <dbReference type="Rhea" id="RHEA:15817"/>
        <dbReference type="ChEBI" id="CHEBI:15377"/>
        <dbReference type="ChEBI" id="CHEBI:15379"/>
        <dbReference type="ChEBI" id="CHEBI:16240"/>
        <dbReference type="ChEBI" id="CHEBI:28938"/>
        <dbReference type="ChEBI" id="CHEBI:58451"/>
        <dbReference type="ChEBI" id="CHEBI:597326"/>
        <dbReference type="EC" id="1.4.3.5"/>
    </reaction>
</comment>
<feature type="binding site" evidence="5">
    <location>
        <begin position="176"/>
        <end position="178"/>
    </location>
    <ligand>
        <name>substrate</name>
    </ligand>
</feature>
<comment type="pathway">
    <text evidence="5">Cofactor metabolism; pyridoxal 5'-phosphate salvage; pyridoxal 5'-phosphate from pyridoxine 5'-phosphate: step 1/1.</text>
</comment>
<evidence type="ECO:0000259" key="6">
    <source>
        <dbReference type="Pfam" id="PF01243"/>
    </source>
</evidence>
<evidence type="ECO:0000313" key="8">
    <source>
        <dbReference type="EMBL" id="MEX0386487.1"/>
    </source>
</evidence>
<feature type="binding site" evidence="5">
    <location>
        <position position="112"/>
    </location>
    <ligand>
        <name>substrate</name>
    </ligand>
</feature>
<evidence type="ECO:0000313" key="9">
    <source>
        <dbReference type="Proteomes" id="UP001556653"/>
    </source>
</evidence>
<feature type="binding site" evidence="5">
    <location>
        <position position="180"/>
    </location>
    <ligand>
        <name>FMN</name>
        <dbReference type="ChEBI" id="CHEBI:58210"/>
    </ligand>
</feature>
<dbReference type="PANTHER" id="PTHR10851">
    <property type="entry name" value="PYRIDOXINE-5-PHOSPHATE OXIDASE"/>
    <property type="match status" value="1"/>
</dbReference>
<feature type="binding site" evidence="5">
    <location>
        <begin position="61"/>
        <end position="62"/>
    </location>
    <ligand>
        <name>FMN</name>
        <dbReference type="ChEBI" id="CHEBI:58210"/>
    </ligand>
</feature>
<comment type="caution">
    <text evidence="8">The sequence shown here is derived from an EMBL/GenBank/DDBJ whole genome shotgun (WGS) entry which is preliminary data.</text>
</comment>
<comment type="catalytic activity">
    <reaction evidence="5">
        <text>pyridoxine 5'-phosphate + O2 = pyridoxal 5'-phosphate + H2O2</text>
        <dbReference type="Rhea" id="RHEA:15149"/>
        <dbReference type="ChEBI" id="CHEBI:15379"/>
        <dbReference type="ChEBI" id="CHEBI:16240"/>
        <dbReference type="ChEBI" id="CHEBI:58589"/>
        <dbReference type="ChEBI" id="CHEBI:597326"/>
        <dbReference type="EC" id="1.4.3.5"/>
    </reaction>
</comment>
<dbReference type="RefSeq" id="WP_367966958.1">
    <property type="nucleotide sequence ID" value="NZ_JBAKFJ010000001.1"/>
</dbReference>
<evidence type="ECO:0000256" key="3">
    <source>
        <dbReference type="ARBA" id="ARBA00022643"/>
    </source>
</evidence>
<dbReference type="EMBL" id="JBAKFJ010000001">
    <property type="protein sequence ID" value="MEX0386487.1"/>
    <property type="molecule type" value="Genomic_DNA"/>
</dbReference>
<dbReference type="PIRSF" id="PIRSF000190">
    <property type="entry name" value="Pyd_amn-ph_oxd"/>
    <property type="match status" value="1"/>
</dbReference>
<dbReference type="InterPro" id="IPR019740">
    <property type="entry name" value="Pyridox_Oxase_CS"/>
</dbReference>
<evidence type="ECO:0000256" key="4">
    <source>
        <dbReference type="ARBA" id="ARBA00023002"/>
    </source>
</evidence>
<feature type="binding site" evidence="5">
    <location>
        <position position="68"/>
    </location>
    <ligand>
        <name>FMN</name>
        <dbReference type="ChEBI" id="CHEBI:58210"/>
    </ligand>
</feature>
<feature type="binding site" evidence="5">
    <location>
        <position position="51"/>
    </location>
    <ligand>
        <name>substrate</name>
    </ligand>
</feature>
<evidence type="ECO:0000256" key="2">
    <source>
        <dbReference type="ARBA" id="ARBA00022630"/>
    </source>
</evidence>
<keyword evidence="9" id="KW-1185">Reference proteome</keyword>
<feature type="binding site" evidence="5">
    <location>
        <position position="170"/>
    </location>
    <ligand>
        <name>FMN</name>
        <dbReference type="ChEBI" id="CHEBI:58210"/>
    </ligand>
</feature>
<dbReference type="GO" id="GO:0004733">
    <property type="term" value="F:pyridoxamine phosphate oxidase activity"/>
    <property type="evidence" value="ECO:0007669"/>
    <property type="project" value="UniProtKB-EC"/>
</dbReference>
<dbReference type="PROSITE" id="PS01064">
    <property type="entry name" value="PYRIDOX_OXIDASE"/>
    <property type="match status" value="1"/>
</dbReference>
<evidence type="ECO:0000256" key="5">
    <source>
        <dbReference type="HAMAP-Rule" id="MF_01629"/>
    </source>
</evidence>
<keyword evidence="4 5" id="KW-0560">Oxidoreductase</keyword>
<name>A0ABV3S8P7_9GAMM</name>
<feature type="binding site" evidence="5">
    <location>
        <position position="90"/>
    </location>
    <ligand>
        <name>FMN</name>
        <dbReference type="ChEBI" id="CHEBI:58210"/>
    </ligand>
</feature>
<organism evidence="8 9">
    <name type="scientific">Spiribacter onubensis</name>
    <dbReference type="NCBI Taxonomy" id="3122420"/>
    <lineage>
        <taxon>Bacteria</taxon>
        <taxon>Pseudomonadati</taxon>
        <taxon>Pseudomonadota</taxon>
        <taxon>Gammaproteobacteria</taxon>
        <taxon>Chromatiales</taxon>
        <taxon>Ectothiorhodospiraceae</taxon>
        <taxon>Spiribacter</taxon>
    </lineage>
</organism>
<feature type="binding site" evidence="5">
    <location>
        <position position="116"/>
    </location>
    <ligand>
        <name>substrate</name>
    </ligand>
</feature>
<dbReference type="Proteomes" id="UP001556653">
    <property type="component" value="Unassembled WGS sequence"/>
</dbReference>
<dbReference type="SUPFAM" id="SSF50475">
    <property type="entry name" value="FMN-binding split barrel"/>
    <property type="match status" value="1"/>
</dbReference>
<dbReference type="PANTHER" id="PTHR10851:SF0">
    <property type="entry name" value="PYRIDOXINE-5'-PHOSPHATE OXIDASE"/>
    <property type="match status" value="1"/>
</dbReference>
<dbReference type="InterPro" id="IPR012349">
    <property type="entry name" value="Split_barrel_FMN-bd"/>
</dbReference>
<feature type="binding site" evidence="5">
    <location>
        <position position="108"/>
    </location>
    <ligand>
        <name>substrate</name>
    </ligand>
</feature>
<sequence length="198" mass="22482">MTMGQYETAVARFREWLDLARETEGILEPTAMTLATATASGRPSARTVLLKQVDEDGFVFYTNSLSRKGRQLAANARAALTFFWAPLMRQVMIEGTVQPVSDVEADAYFASRPRLSQIGAWASQQSEPLAGREAFDASVAEVEARFADMAVTRPPHWTGYRVRPDMIEFWQGREGRLHDRERYYRGENGTWEWTLLNP</sequence>
<keyword evidence="5" id="KW-0664">Pyridoxine biosynthesis</keyword>
<dbReference type="EC" id="1.4.3.5" evidence="5"/>
<keyword evidence="3 5" id="KW-0288">FMN</keyword>
<dbReference type="Pfam" id="PF10590">
    <property type="entry name" value="PNP_phzG_C"/>
    <property type="match status" value="1"/>
</dbReference>
<feature type="binding site" evidence="5">
    <location>
        <begin position="46"/>
        <end position="51"/>
    </location>
    <ligand>
        <name>FMN</name>
        <dbReference type="ChEBI" id="CHEBI:58210"/>
    </ligand>
</feature>
<protein>
    <recommendedName>
        <fullName evidence="5">Pyridoxine/pyridoxamine 5'-phosphate oxidase</fullName>
        <ecNumber evidence="5">1.4.3.5</ecNumber>
    </recommendedName>
    <alternativeName>
        <fullName evidence="5">PNP/PMP oxidase</fullName>
        <shortName evidence="5">PNPOx</shortName>
    </alternativeName>
    <alternativeName>
        <fullName evidence="5">Pyridoxal 5'-phosphate synthase</fullName>
    </alternativeName>
</protein>
<feature type="binding site" evidence="5">
    <location>
        <begin position="125"/>
        <end position="126"/>
    </location>
    <ligand>
        <name>FMN</name>
        <dbReference type="ChEBI" id="CHEBI:58210"/>
    </ligand>
</feature>
<feature type="binding site" evidence="5">
    <location>
        <position position="67"/>
    </location>
    <ligand>
        <name>FMN</name>
        <dbReference type="ChEBI" id="CHEBI:58210"/>
    </ligand>
</feature>
<dbReference type="HAMAP" id="MF_01629">
    <property type="entry name" value="PdxH"/>
    <property type="match status" value="1"/>
</dbReference>
<accession>A0ABV3S8P7</accession>
<keyword evidence="2 5" id="KW-0285">Flavoprotein</keyword>
<reference evidence="8 9" key="1">
    <citation type="submission" date="2024-02" db="EMBL/GenBank/DDBJ databases">
        <title>New especies of Spiribacter isolated from saline water.</title>
        <authorList>
            <person name="Leon M.J."/>
            <person name="De La Haba R."/>
            <person name="Sanchez-Porro C."/>
            <person name="Ventosa A."/>
        </authorList>
    </citation>
    <scope>NUCLEOTIDE SEQUENCE [LARGE SCALE GENOMIC DNA]</scope>
    <source>
        <strain evidence="9">ag22IC4-227</strain>
    </source>
</reference>
<dbReference type="NCBIfam" id="NF004231">
    <property type="entry name" value="PRK05679.1"/>
    <property type="match status" value="1"/>
</dbReference>
<gene>
    <name evidence="5 8" type="primary">pdxH</name>
    <name evidence="8" type="ORF">V6X64_05680</name>
</gene>
<comment type="function">
    <text evidence="5">Catalyzes the oxidation of either pyridoxine 5'-phosphate (PNP) or pyridoxamine 5'-phosphate (PMP) into pyridoxal 5'-phosphate (PLP).</text>
</comment>
<dbReference type="NCBIfam" id="TIGR00558">
    <property type="entry name" value="pdxH"/>
    <property type="match status" value="1"/>
</dbReference>
<comment type="subunit">
    <text evidence="5">Homodimer.</text>
</comment>
<dbReference type="Gene3D" id="2.30.110.10">
    <property type="entry name" value="Electron Transport, Fmn-binding Protein, Chain A"/>
    <property type="match status" value="1"/>
</dbReference>
<dbReference type="InterPro" id="IPR000659">
    <property type="entry name" value="Pyridox_Oxase"/>
</dbReference>
<proteinExistence type="inferred from homology"/>
<evidence type="ECO:0000259" key="7">
    <source>
        <dbReference type="Pfam" id="PF10590"/>
    </source>
</evidence>